<keyword evidence="4 7" id="KW-0812">Transmembrane</keyword>
<dbReference type="InterPro" id="IPR048279">
    <property type="entry name" value="MdtK-like"/>
</dbReference>
<dbReference type="PANTHER" id="PTHR42925">
    <property type="entry name" value="MULTIDRUG AND TOXIN EFFLUX PROTEIN MATE FAMILY"/>
    <property type="match status" value="1"/>
</dbReference>
<dbReference type="PIRSF" id="PIRSF006603">
    <property type="entry name" value="DinF"/>
    <property type="match status" value="1"/>
</dbReference>
<feature type="transmembrane region" description="Helical" evidence="7">
    <location>
        <begin position="94"/>
        <end position="114"/>
    </location>
</feature>
<feature type="transmembrane region" description="Helical" evidence="7">
    <location>
        <begin position="240"/>
        <end position="262"/>
    </location>
</feature>
<feature type="transmembrane region" description="Helical" evidence="7">
    <location>
        <begin position="367"/>
        <end position="387"/>
    </location>
</feature>
<dbReference type="CDD" id="cd13134">
    <property type="entry name" value="MATE_like_8"/>
    <property type="match status" value="1"/>
</dbReference>
<reference evidence="8" key="1">
    <citation type="submission" date="2018-10" db="EMBL/GenBank/DDBJ databases">
        <title>Schaedlerella arabinophila gen. nov. sp. nov., isolated from the mouse intestinal tract and comparative analysis with the genome of the closely related altered Schaedler flora strain ASF502.</title>
        <authorList>
            <person name="Miyake S."/>
            <person name="Soh M."/>
            <person name="Seedorf H."/>
        </authorList>
    </citation>
    <scope>NUCLEOTIDE SEQUENCE [LARGE SCALE GENOMIC DNA]</scope>
    <source>
        <strain evidence="8">DSM 106076</strain>
    </source>
</reference>
<accession>A0A426DKZ9</accession>
<sequence length="460" mass="50231">MLQKNLTGKRTFYERIFKLVLPIVIQNLLSSAVSSADVIMLNYVGQSAISAVSLASQYANILFMVFYGLGTGATILCAQYYGKGNLEAIQVVEGIALRFSTVISVVFCGTALLVPDMLMRLFTNDAELIAVGASYLRFMSVSYLCCGIAEVYLAILRSVEQVVISTALNVLAFSLNIILNAVFIFGLFGAPRLGAAGVGLATSVSRLVELIACFAVSRAKSTIKLNLRYMFVSNRLLFKDFVRLSLPALGNDIVWSVAFAMYSVVMGHMGTDAVAANSFVVVVRNFGTILCFGMANAGGILLGNVIGENKIEEARDAAKKLMKLTVISGAVGGLIVIAAMPIVLNYASSSLSAQAMHYLKYMLWINTYYIMGAAVNTTLIAGAFRAGGDSRFGFICDTIVMWCYGVPLGFLAAFVLKLPVMWVYFLLCTDEFAKWPWVLRHYRSGRWLNNITRDELFQKE</sequence>
<evidence type="ECO:0000256" key="1">
    <source>
        <dbReference type="ARBA" id="ARBA00004651"/>
    </source>
</evidence>
<dbReference type="GO" id="GO:0015297">
    <property type="term" value="F:antiporter activity"/>
    <property type="evidence" value="ECO:0007669"/>
    <property type="project" value="InterPro"/>
</dbReference>
<dbReference type="NCBIfam" id="TIGR00797">
    <property type="entry name" value="matE"/>
    <property type="match status" value="1"/>
</dbReference>
<dbReference type="Pfam" id="PF01554">
    <property type="entry name" value="MatE"/>
    <property type="match status" value="2"/>
</dbReference>
<feature type="transmembrane region" description="Helical" evidence="7">
    <location>
        <begin position="61"/>
        <end position="82"/>
    </location>
</feature>
<feature type="transmembrane region" description="Helical" evidence="7">
    <location>
        <begin position="282"/>
        <end position="303"/>
    </location>
</feature>
<keyword evidence="6 7" id="KW-0472">Membrane</keyword>
<comment type="caution">
    <text evidence="8">The sequence shown here is derived from an EMBL/GenBank/DDBJ whole genome shotgun (WGS) entry which is preliminary data.</text>
</comment>
<organism evidence="8 9">
    <name type="scientific">Schaedlerella arabinosiphila</name>
    <dbReference type="NCBI Taxonomy" id="2044587"/>
    <lineage>
        <taxon>Bacteria</taxon>
        <taxon>Bacillati</taxon>
        <taxon>Bacillota</taxon>
        <taxon>Clostridia</taxon>
        <taxon>Lachnospirales</taxon>
        <taxon>Lachnospiraceae</taxon>
        <taxon>Schaedlerella</taxon>
    </lineage>
</organism>
<protein>
    <submittedName>
        <fullName evidence="8">MATE family efflux transporter</fullName>
    </submittedName>
</protein>
<dbReference type="InterPro" id="IPR002528">
    <property type="entry name" value="MATE_fam"/>
</dbReference>
<keyword evidence="3" id="KW-1003">Cell membrane</keyword>
<evidence type="ECO:0000313" key="8">
    <source>
        <dbReference type="EMBL" id="RRK33303.1"/>
    </source>
</evidence>
<dbReference type="InterPro" id="IPR047135">
    <property type="entry name" value="YsiQ"/>
</dbReference>
<keyword evidence="5 7" id="KW-1133">Transmembrane helix</keyword>
<feature type="transmembrane region" description="Helical" evidence="7">
    <location>
        <begin position="167"/>
        <end position="188"/>
    </location>
</feature>
<feature type="transmembrane region" description="Helical" evidence="7">
    <location>
        <begin position="20"/>
        <end position="41"/>
    </location>
</feature>
<keyword evidence="9" id="KW-1185">Reference proteome</keyword>
<evidence type="ECO:0000256" key="6">
    <source>
        <dbReference type="ARBA" id="ARBA00023136"/>
    </source>
</evidence>
<feature type="transmembrane region" description="Helical" evidence="7">
    <location>
        <begin position="194"/>
        <end position="219"/>
    </location>
</feature>
<gene>
    <name evidence="8" type="ORF">EBB54_19630</name>
</gene>
<proteinExistence type="predicted"/>
<keyword evidence="2" id="KW-0813">Transport</keyword>
<dbReference type="EMBL" id="RHJS01000002">
    <property type="protein sequence ID" value="RRK33303.1"/>
    <property type="molecule type" value="Genomic_DNA"/>
</dbReference>
<evidence type="ECO:0000256" key="3">
    <source>
        <dbReference type="ARBA" id="ARBA00022475"/>
    </source>
</evidence>
<dbReference type="Proteomes" id="UP000274920">
    <property type="component" value="Unassembled WGS sequence"/>
</dbReference>
<dbReference type="GO" id="GO:0042910">
    <property type="term" value="F:xenobiotic transmembrane transporter activity"/>
    <property type="evidence" value="ECO:0007669"/>
    <property type="project" value="InterPro"/>
</dbReference>
<dbReference type="RefSeq" id="WP_125128607.1">
    <property type="nucleotide sequence ID" value="NZ_RHJS01000002.1"/>
</dbReference>
<name>A0A426DKZ9_9FIRM</name>
<comment type="subcellular location">
    <subcellularLocation>
        <location evidence="1">Cell membrane</location>
        <topology evidence="1">Multi-pass membrane protein</topology>
    </subcellularLocation>
</comment>
<dbReference type="AlphaFoldDB" id="A0A426DKZ9"/>
<feature type="transmembrane region" description="Helical" evidence="7">
    <location>
        <begin position="324"/>
        <end position="347"/>
    </location>
</feature>
<dbReference type="PANTHER" id="PTHR42925:SF2">
    <property type="entry name" value="NA+ DRIVEN MULTIDRUG EFFLUX PUMP"/>
    <property type="match status" value="1"/>
</dbReference>
<dbReference type="GO" id="GO:0005886">
    <property type="term" value="C:plasma membrane"/>
    <property type="evidence" value="ECO:0007669"/>
    <property type="project" value="UniProtKB-SubCell"/>
</dbReference>
<evidence type="ECO:0000256" key="2">
    <source>
        <dbReference type="ARBA" id="ARBA00022448"/>
    </source>
</evidence>
<evidence type="ECO:0000256" key="4">
    <source>
        <dbReference type="ARBA" id="ARBA00022692"/>
    </source>
</evidence>
<feature type="transmembrane region" description="Helical" evidence="7">
    <location>
        <begin position="399"/>
        <end position="427"/>
    </location>
</feature>
<evidence type="ECO:0000313" key="9">
    <source>
        <dbReference type="Proteomes" id="UP000274920"/>
    </source>
</evidence>
<evidence type="ECO:0000256" key="5">
    <source>
        <dbReference type="ARBA" id="ARBA00022989"/>
    </source>
</evidence>
<feature type="transmembrane region" description="Helical" evidence="7">
    <location>
        <begin position="134"/>
        <end position="155"/>
    </location>
</feature>
<evidence type="ECO:0000256" key="7">
    <source>
        <dbReference type="SAM" id="Phobius"/>
    </source>
</evidence>